<feature type="domain" description="Cyclin-like" evidence="5">
    <location>
        <begin position="146"/>
        <end position="224"/>
    </location>
</feature>
<organism evidence="6 7">
    <name type="scientific">Stentor coeruleus</name>
    <dbReference type="NCBI Taxonomy" id="5963"/>
    <lineage>
        <taxon>Eukaryota</taxon>
        <taxon>Sar</taxon>
        <taxon>Alveolata</taxon>
        <taxon>Ciliophora</taxon>
        <taxon>Postciliodesmatophora</taxon>
        <taxon>Heterotrichea</taxon>
        <taxon>Heterotrichida</taxon>
        <taxon>Stentoridae</taxon>
        <taxon>Stentor</taxon>
    </lineage>
</organism>
<dbReference type="InterPro" id="IPR006671">
    <property type="entry name" value="Cyclin_N"/>
</dbReference>
<dbReference type="Gene3D" id="1.10.472.10">
    <property type="entry name" value="Cyclin-like"/>
    <property type="match status" value="1"/>
</dbReference>
<evidence type="ECO:0000256" key="2">
    <source>
        <dbReference type="ARBA" id="ARBA00023127"/>
    </source>
</evidence>
<feature type="domain" description="Cyclin-like" evidence="5">
    <location>
        <begin position="46"/>
        <end position="133"/>
    </location>
</feature>
<keyword evidence="7" id="KW-1185">Reference proteome</keyword>
<proteinExistence type="inferred from homology"/>
<dbReference type="GO" id="GO:0051301">
    <property type="term" value="P:cell division"/>
    <property type="evidence" value="ECO:0007669"/>
    <property type="project" value="UniProtKB-KW"/>
</dbReference>
<dbReference type="InterPro" id="IPR048258">
    <property type="entry name" value="Cyclins_cyclin-box"/>
</dbReference>
<evidence type="ECO:0000256" key="3">
    <source>
        <dbReference type="ARBA" id="ARBA00023306"/>
    </source>
</evidence>
<name>A0A1R2BT25_9CILI</name>
<comment type="similarity">
    <text evidence="4">Belongs to the cyclin family.</text>
</comment>
<protein>
    <recommendedName>
        <fullName evidence="5">Cyclin-like domain-containing protein</fullName>
    </recommendedName>
</protein>
<evidence type="ECO:0000256" key="4">
    <source>
        <dbReference type="RuleBase" id="RU000383"/>
    </source>
</evidence>
<sequence>MDSNLSQLMFLDQVISHLKSREKGSIVKDALINHRIDESLRAKMIDWMIEVITKFEMNIKTFFLSVKIMDKYLQLSKTILESTDILLLGITCMFIAHKLEDVIRYNIKVFEKGIGHNKITAKDIIEMEQKILITLNFSIDMPVSVDFLVLICGIYGVPECVKKAAENLLIVFQLYYNLQYLPSLETGCALVLASRFLGYDLNQEILLFISTSADFFNRVLYMKEQLSLRTEGMRKYKNAFLYRKFELVACNSNVYFKFVNEEENAVIA</sequence>
<keyword evidence="1" id="KW-0132">Cell division</keyword>
<dbReference type="Proteomes" id="UP000187209">
    <property type="component" value="Unassembled WGS sequence"/>
</dbReference>
<dbReference type="InterPro" id="IPR039361">
    <property type="entry name" value="Cyclin"/>
</dbReference>
<dbReference type="SMART" id="SM00385">
    <property type="entry name" value="CYCLIN"/>
    <property type="match status" value="2"/>
</dbReference>
<comment type="caution">
    <text evidence="6">The sequence shown here is derived from an EMBL/GenBank/DDBJ whole genome shotgun (WGS) entry which is preliminary data.</text>
</comment>
<evidence type="ECO:0000313" key="6">
    <source>
        <dbReference type="EMBL" id="OMJ79817.1"/>
    </source>
</evidence>
<dbReference type="Pfam" id="PF00134">
    <property type="entry name" value="Cyclin_N"/>
    <property type="match status" value="1"/>
</dbReference>
<dbReference type="PROSITE" id="PS00292">
    <property type="entry name" value="CYCLINS"/>
    <property type="match status" value="1"/>
</dbReference>
<reference evidence="6 7" key="1">
    <citation type="submission" date="2016-11" db="EMBL/GenBank/DDBJ databases">
        <title>The macronuclear genome of Stentor coeruleus: a giant cell with tiny introns.</title>
        <authorList>
            <person name="Slabodnick M."/>
            <person name="Ruby J.G."/>
            <person name="Reiff S.B."/>
            <person name="Swart E.C."/>
            <person name="Gosai S."/>
            <person name="Prabakaran S."/>
            <person name="Witkowska E."/>
            <person name="Larue G.E."/>
            <person name="Fisher S."/>
            <person name="Freeman R.M."/>
            <person name="Gunawardena J."/>
            <person name="Chu W."/>
            <person name="Stover N.A."/>
            <person name="Gregory B.D."/>
            <person name="Nowacki M."/>
            <person name="Derisi J."/>
            <person name="Roy S.W."/>
            <person name="Marshall W.F."/>
            <person name="Sood P."/>
        </authorList>
    </citation>
    <scope>NUCLEOTIDE SEQUENCE [LARGE SCALE GENOMIC DNA]</scope>
    <source>
        <strain evidence="6">WM001</strain>
    </source>
</reference>
<evidence type="ECO:0000259" key="5">
    <source>
        <dbReference type="SMART" id="SM00385"/>
    </source>
</evidence>
<dbReference type="EMBL" id="MPUH01000452">
    <property type="protein sequence ID" value="OMJ79817.1"/>
    <property type="molecule type" value="Genomic_DNA"/>
</dbReference>
<dbReference type="SUPFAM" id="SSF47954">
    <property type="entry name" value="Cyclin-like"/>
    <property type="match status" value="1"/>
</dbReference>
<evidence type="ECO:0000313" key="7">
    <source>
        <dbReference type="Proteomes" id="UP000187209"/>
    </source>
</evidence>
<keyword evidence="3" id="KW-0131">Cell cycle</keyword>
<dbReference type="AlphaFoldDB" id="A0A1R2BT25"/>
<gene>
    <name evidence="6" type="ORF">SteCoe_20066</name>
</gene>
<accession>A0A1R2BT25</accession>
<dbReference type="OrthoDB" id="313090at2759"/>
<keyword evidence="2 4" id="KW-0195">Cyclin</keyword>
<dbReference type="FunFam" id="1.10.472.10:FF:000089">
    <property type="entry name" value="Cyclin, N-terminal domain containing protein"/>
    <property type="match status" value="1"/>
</dbReference>
<evidence type="ECO:0000256" key="1">
    <source>
        <dbReference type="ARBA" id="ARBA00022618"/>
    </source>
</evidence>
<dbReference type="InterPro" id="IPR013763">
    <property type="entry name" value="Cyclin-like_dom"/>
</dbReference>
<dbReference type="PANTHER" id="PTHR10177">
    <property type="entry name" value="CYCLINS"/>
    <property type="match status" value="1"/>
</dbReference>
<dbReference type="InterPro" id="IPR036915">
    <property type="entry name" value="Cyclin-like_sf"/>
</dbReference>